<dbReference type="AlphaFoldDB" id="A0AAV1GKZ8"/>
<name>A0AAV1GKZ8_XYRNO</name>
<keyword evidence="3" id="KW-1185">Reference proteome</keyword>
<gene>
    <name evidence="2" type="ORF">XNOV1_A031290</name>
</gene>
<proteinExistence type="predicted"/>
<feature type="region of interest" description="Disordered" evidence="1">
    <location>
        <begin position="1"/>
        <end position="21"/>
    </location>
</feature>
<sequence length="84" mass="9420">MVARRGSQSGPCRVTTPPVGSSQDFNLKTSNAWLQLGKSFEIIIPIHFTVYIKIRFSATPPSLHSQFVRLASPRYQKQELESGE</sequence>
<accession>A0AAV1GKZ8</accession>
<dbReference type="EMBL" id="OY660878">
    <property type="protein sequence ID" value="CAJ1073471.1"/>
    <property type="molecule type" value="Genomic_DNA"/>
</dbReference>
<protein>
    <submittedName>
        <fullName evidence="2">Uncharacterized protein</fullName>
    </submittedName>
</protein>
<feature type="compositionally biased region" description="Polar residues" evidence="1">
    <location>
        <begin position="1"/>
        <end position="10"/>
    </location>
</feature>
<dbReference type="Proteomes" id="UP001178508">
    <property type="component" value="Chromosome 15"/>
</dbReference>
<evidence type="ECO:0000313" key="2">
    <source>
        <dbReference type="EMBL" id="CAJ1073471.1"/>
    </source>
</evidence>
<evidence type="ECO:0000256" key="1">
    <source>
        <dbReference type="SAM" id="MobiDB-lite"/>
    </source>
</evidence>
<reference evidence="2" key="1">
    <citation type="submission" date="2023-08" db="EMBL/GenBank/DDBJ databases">
        <authorList>
            <person name="Alioto T."/>
            <person name="Alioto T."/>
            <person name="Gomez Garrido J."/>
        </authorList>
    </citation>
    <scope>NUCLEOTIDE SEQUENCE</scope>
</reference>
<organism evidence="2 3">
    <name type="scientific">Xyrichtys novacula</name>
    <name type="common">Pearly razorfish</name>
    <name type="synonym">Hemipteronotus novacula</name>
    <dbReference type="NCBI Taxonomy" id="13765"/>
    <lineage>
        <taxon>Eukaryota</taxon>
        <taxon>Metazoa</taxon>
        <taxon>Chordata</taxon>
        <taxon>Craniata</taxon>
        <taxon>Vertebrata</taxon>
        <taxon>Euteleostomi</taxon>
        <taxon>Actinopterygii</taxon>
        <taxon>Neopterygii</taxon>
        <taxon>Teleostei</taxon>
        <taxon>Neoteleostei</taxon>
        <taxon>Acanthomorphata</taxon>
        <taxon>Eupercaria</taxon>
        <taxon>Labriformes</taxon>
        <taxon>Labridae</taxon>
        <taxon>Xyrichtys</taxon>
    </lineage>
</organism>
<evidence type="ECO:0000313" key="3">
    <source>
        <dbReference type="Proteomes" id="UP001178508"/>
    </source>
</evidence>